<gene>
    <name evidence="1" type="ORF">FB567DRAFT_34460</name>
</gene>
<sequence>MPNSLLLVFQIDLWARGSCWYLRLHSAPCHHLDARRLQTGWRNEGFEGFKGSYRSRKNVLKRTNLLLGRKRHWKAGRRLRYALPKRELGLLRNPSHSSGYIKPNLVSRSLVTQLFLIDVQTELPLCDWGDVLGIGELSLQLQSVD</sequence>
<dbReference type="EMBL" id="JAGMVJ010000001">
    <property type="protein sequence ID" value="KAH7095605.1"/>
    <property type="molecule type" value="Genomic_DNA"/>
</dbReference>
<protein>
    <submittedName>
        <fullName evidence="1">Uncharacterized protein</fullName>
    </submittedName>
</protein>
<dbReference type="AlphaFoldDB" id="A0A8K0W5V3"/>
<accession>A0A8K0W5V3</accession>
<comment type="caution">
    <text evidence="1">The sequence shown here is derived from an EMBL/GenBank/DDBJ whole genome shotgun (WGS) entry which is preliminary data.</text>
</comment>
<keyword evidence="2" id="KW-1185">Reference proteome</keyword>
<evidence type="ECO:0000313" key="1">
    <source>
        <dbReference type="EMBL" id="KAH7095605.1"/>
    </source>
</evidence>
<evidence type="ECO:0000313" key="2">
    <source>
        <dbReference type="Proteomes" id="UP000813461"/>
    </source>
</evidence>
<dbReference type="Proteomes" id="UP000813461">
    <property type="component" value="Unassembled WGS sequence"/>
</dbReference>
<name>A0A8K0W5V3_9PLEO</name>
<organism evidence="1 2">
    <name type="scientific">Paraphoma chrysanthemicola</name>
    <dbReference type="NCBI Taxonomy" id="798071"/>
    <lineage>
        <taxon>Eukaryota</taxon>
        <taxon>Fungi</taxon>
        <taxon>Dikarya</taxon>
        <taxon>Ascomycota</taxon>
        <taxon>Pezizomycotina</taxon>
        <taxon>Dothideomycetes</taxon>
        <taxon>Pleosporomycetidae</taxon>
        <taxon>Pleosporales</taxon>
        <taxon>Pleosporineae</taxon>
        <taxon>Phaeosphaeriaceae</taxon>
        <taxon>Paraphoma</taxon>
    </lineage>
</organism>
<reference evidence="1" key="1">
    <citation type="journal article" date="2021" name="Nat. Commun.">
        <title>Genetic determinants of endophytism in the Arabidopsis root mycobiome.</title>
        <authorList>
            <person name="Mesny F."/>
            <person name="Miyauchi S."/>
            <person name="Thiergart T."/>
            <person name="Pickel B."/>
            <person name="Atanasova L."/>
            <person name="Karlsson M."/>
            <person name="Huettel B."/>
            <person name="Barry K.W."/>
            <person name="Haridas S."/>
            <person name="Chen C."/>
            <person name="Bauer D."/>
            <person name="Andreopoulos W."/>
            <person name="Pangilinan J."/>
            <person name="LaButti K."/>
            <person name="Riley R."/>
            <person name="Lipzen A."/>
            <person name="Clum A."/>
            <person name="Drula E."/>
            <person name="Henrissat B."/>
            <person name="Kohler A."/>
            <person name="Grigoriev I.V."/>
            <person name="Martin F.M."/>
            <person name="Hacquard S."/>
        </authorList>
    </citation>
    <scope>NUCLEOTIDE SEQUENCE</scope>
    <source>
        <strain evidence="1">MPI-SDFR-AT-0120</strain>
    </source>
</reference>
<proteinExistence type="predicted"/>